<proteinExistence type="predicted"/>
<accession>E2AWE8</accession>
<protein>
    <submittedName>
        <fullName evidence="1">Uncharacterized protein</fullName>
    </submittedName>
</protein>
<evidence type="ECO:0000313" key="2">
    <source>
        <dbReference type="Proteomes" id="UP000000311"/>
    </source>
</evidence>
<name>E2AWE8_CAMFO</name>
<gene>
    <name evidence="1" type="ORF">EAG_12411</name>
</gene>
<dbReference type="AlphaFoldDB" id="E2AWE8"/>
<dbReference type="InParanoid" id="E2AWE8"/>
<evidence type="ECO:0000313" key="1">
    <source>
        <dbReference type="EMBL" id="EFN62248.1"/>
    </source>
</evidence>
<dbReference type="EMBL" id="GL443286">
    <property type="protein sequence ID" value="EFN62248.1"/>
    <property type="molecule type" value="Genomic_DNA"/>
</dbReference>
<dbReference type="Proteomes" id="UP000000311">
    <property type="component" value="Unassembled WGS sequence"/>
</dbReference>
<sequence>MSSVNYALDYVMRDVTGAIRQFMRIHISRVLSGLPVSNLACLKFVFLGLRATVPLSAANNSNKKRLPLYSRIAYCIPRQLYEPHGSMRRQNADCRSNFAQWQYSISRVAQPHRYPCVMEPF</sequence>
<organism evidence="2">
    <name type="scientific">Camponotus floridanus</name>
    <name type="common">Florida carpenter ant</name>
    <dbReference type="NCBI Taxonomy" id="104421"/>
    <lineage>
        <taxon>Eukaryota</taxon>
        <taxon>Metazoa</taxon>
        <taxon>Ecdysozoa</taxon>
        <taxon>Arthropoda</taxon>
        <taxon>Hexapoda</taxon>
        <taxon>Insecta</taxon>
        <taxon>Pterygota</taxon>
        <taxon>Neoptera</taxon>
        <taxon>Endopterygota</taxon>
        <taxon>Hymenoptera</taxon>
        <taxon>Apocrita</taxon>
        <taxon>Aculeata</taxon>
        <taxon>Formicoidea</taxon>
        <taxon>Formicidae</taxon>
        <taxon>Formicinae</taxon>
        <taxon>Camponotus</taxon>
    </lineage>
</organism>
<keyword evidence="2" id="KW-1185">Reference proteome</keyword>
<reference evidence="1 2" key="1">
    <citation type="journal article" date="2010" name="Science">
        <title>Genomic comparison of the ants Camponotus floridanus and Harpegnathos saltator.</title>
        <authorList>
            <person name="Bonasio R."/>
            <person name="Zhang G."/>
            <person name="Ye C."/>
            <person name="Mutti N.S."/>
            <person name="Fang X."/>
            <person name="Qin N."/>
            <person name="Donahue G."/>
            <person name="Yang P."/>
            <person name="Li Q."/>
            <person name="Li C."/>
            <person name="Zhang P."/>
            <person name="Huang Z."/>
            <person name="Berger S.L."/>
            <person name="Reinberg D."/>
            <person name="Wang J."/>
            <person name="Liebig J."/>
        </authorList>
    </citation>
    <scope>NUCLEOTIDE SEQUENCE [LARGE SCALE GENOMIC DNA]</scope>
    <source>
        <strain evidence="2">C129</strain>
    </source>
</reference>